<proteinExistence type="predicted"/>
<dbReference type="OrthoDB" id="512993at2"/>
<dbReference type="STRING" id="128403.WA1_51540"/>
<keyword evidence="2" id="KW-1185">Reference proteome</keyword>
<dbReference type="EMBL" id="ANNX02000080">
    <property type="protein sequence ID" value="KYC34479.1"/>
    <property type="molecule type" value="Genomic_DNA"/>
</dbReference>
<gene>
    <name evidence="1" type="ORF">WA1_51540</name>
</gene>
<sequence length="95" mass="11113">MKPVGYYVSSDDSTLIDEMIDYFGNQFQNMTPTEKCWLLYRIGFHLWMHDADGEGVRDEVENAMNRIEQELSAPERLSLMDALVNQLKVTLRHML</sequence>
<evidence type="ECO:0000313" key="2">
    <source>
        <dbReference type="Proteomes" id="UP000076925"/>
    </source>
</evidence>
<comment type="caution">
    <text evidence="1">The sequence shown here is derived from an EMBL/GenBank/DDBJ whole genome shotgun (WGS) entry which is preliminary data.</text>
</comment>
<dbReference type="Proteomes" id="UP000076925">
    <property type="component" value="Unassembled WGS sequence"/>
</dbReference>
<accession>A0A139WPX3</accession>
<organism evidence="1 2">
    <name type="scientific">Scytonema hofmannii PCC 7110</name>
    <dbReference type="NCBI Taxonomy" id="128403"/>
    <lineage>
        <taxon>Bacteria</taxon>
        <taxon>Bacillati</taxon>
        <taxon>Cyanobacteriota</taxon>
        <taxon>Cyanophyceae</taxon>
        <taxon>Nostocales</taxon>
        <taxon>Scytonemataceae</taxon>
        <taxon>Scytonema</taxon>
    </lineage>
</organism>
<dbReference type="RefSeq" id="WP_017750109.1">
    <property type="nucleotide sequence ID" value="NZ_KQ976357.1"/>
</dbReference>
<dbReference type="AlphaFoldDB" id="A0A139WPX3"/>
<name>A0A139WPX3_9CYAN</name>
<reference evidence="1 2" key="1">
    <citation type="journal article" date="2013" name="Genome Biol. Evol.">
        <title>Genomes of Stigonematalean cyanobacteria (subsection V) and the evolution of oxygenic photosynthesis from prokaryotes to plastids.</title>
        <authorList>
            <person name="Dagan T."/>
            <person name="Roettger M."/>
            <person name="Stucken K."/>
            <person name="Landan G."/>
            <person name="Koch R."/>
            <person name="Major P."/>
            <person name="Gould S.B."/>
            <person name="Goremykin V.V."/>
            <person name="Rippka R."/>
            <person name="Tandeau de Marsac N."/>
            <person name="Gugger M."/>
            <person name="Lockhart P.J."/>
            <person name="Allen J.F."/>
            <person name="Brune I."/>
            <person name="Maus I."/>
            <person name="Puhler A."/>
            <person name="Martin W.F."/>
        </authorList>
    </citation>
    <scope>NUCLEOTIDE SEQUENCE [LARGE SCALE GENOMIC DNA]</scope>
    <source>
        <strain evidence="1 2">PCC 7110</strain>
    </source>
</reference>
<evidence type="ECO:0000313" key="1">
    <source>
        <dbReference type="EMBL" id="KYC34479.1"/>
    </source>
</evidence>
<protein>
    <submittedName>
        <fullName evidence="1">Uncharacterized protein</fullName>
    </submittedName>
</protein>